<reference evidence="3 4" key="1">
    <citation type="submission" date="2024-01" db="EMBL/GenBank/DDBJ databases">
        <title>A telomere-to-telomere, gap-free genome of sweet tea (Lithocarpus litseifolius).</title>
        <authorList>
            <person name="Zhou J."/>
        </authorList>
    </citation>
    <scope>NUCLEOTIDE SEQUENCE [LARGE SCALE GENOMIC DNA]</scope>
    <source>
        <strain evidence="3">Zhou-2022a</strain>
        <tissue evidence="3">Leaf</tissue>
    </source>
</reference>
<evidence type="ECO:0000259" key="1">
    <source>
        <dbReference type="Pfam" id="PF14111"/>
    </source>
</evidence>
<accession>A0AAW2BZQ3</accession>
<gene>
    <name evidence="3" type="ORF">SO802_025723</name>
</gene>
<dbReference type="InterPro" id="IPR025836">
    <property type="entry name" value="Zn_knuckle_CX2CX4HX4C"/>
</dbReference>
<feature type="domain" description="Zinc knuckle CX2CX4HX4C" evidence="2">
    <location>
        <begin position="169"/>
        <end position="214"/>
    </location>
</feature>
<dbReference type="Pfam" id="PF14111">
    <property type="entry name" value="DUF4283"/>
    <property type="match status" value="1"/>
</dbReference>
<keyword evidence="4" id="KW-1185">Reference proteome</keyword>
<comment type="caution">
    <text evidence="3">The sequence shown here is derived from an EMBL/GenBank/DDBJ whole genome shotgun (WGS) entry which is preliminary data.</text>
</comment>
<dbReference type="PANTHER" id="PTHR31286:SF167">
    <property type="entry name" value="OS09G0268800 PROTEIN"/>
    <property type="match status" value="1"/>
</dbReference>
<name>A0AAW2BZQ3_9ROSI</name>
<dbReference type="EMBL" id="JAZDWU010000009">
    <property type="protein sequence ID" value="KAK9990738.1"/>
    <property type="molecule type" value="Genomic_DNA"/>
</dbReference>
<dbReference type="AlphaFoldDB" id="A0AAW2BZQ3"/>
<evidence type="ECO:0000259" key="2">
    <source>
        <dbReference type="Pfam" id="PF14392"/>
    </source>
</evidence>
<dbReference type="PANTHER" id="PTHR31286">
    <property type="entry name" value="GLYCINE-RICH CELL WALL STRUCTURAL PROTEIN 1.8-LIKE"/>
    <property type="match status" value="1"/>
</dbReference>
<sequence length="235" mass="27436">MEDITKSWTKLSLSEKEGDKLDLSKKKKSQGFVLAAKFYTRRSVNLEAIAKTFRTLWHTKHRFEVSEVGDNRLLFAFKMVEDVEKVLLGEPWSFDRHIVVFQRYDTSTPIEELEFNKVSFWIQIHNLPYSLLTTDVAISLGEFIGKVFIPKDTAEMRGGNFMRVRVNINISEPLCRGKRVMFDEHNDGWVSFMYERLPNICYWCGHLTHDDKDCGIWLRSGGSLSNNEQQFGPWI</sequence>
<proteinExistence type="predicted"/>
<dbReference type="InterPro" id="IPR025558">
    <property type="entry name" value="DUF4283"/>
</dbReference>
<protein>
    <recommendedName>
        <fullName evidence="5">DUF4283 domain-containing protein</fullName>
    </recommendedName>
</protein>
<dbReference type="Proteomes" id="UP001459277">
    <property type="component" value="Unassembled WGS sequence"/>
</dbReference>
<evidence type="ECO:0008006" key="5">
    <source>
        <dbReference type="Google" id="ProtNLM"/>
    </source>
</evidence>
<evidence type="ECO:0000313" key="4">
    <source>
        <dbReference type="Proteomes" id="UP001459277"/>
    </source>
</evidence>
<dbReference type="Pfam" id="PF14392">
    <property type="entry name" value="zf-CCHC_4"/>
    <property type="match status" value="1"/>
</dbReference>
<evidence type="ECO:0000313" key="3">
    <source>
        <dbReference type="EMBL" id="KAK9990738.1"/>
    </source>
</evidence>
<dbReference type="InterPro" id="IPR040256">
    <property type="entry name" value="At4g02000-like"/>
</dbReference>
<feature type="domain" description="DUF4283" evidence="1">
    <location>
        <begin position="34"/>
        <end position="106"/>
    </location>
</feature>
<organism evidence="3 4">
    <name type="scientific">Lithocarpus litseifolius</name>
    <dbReference type="NCBI Taxonomy" id="425828"/>
    <lineage>
        <taxon>Eukaryota</taxon>
        <taxon>Viridiplantae</taxon>
        <taxon>Streptophyta</taxon>
        <taxon>Embryophyta</taxon>
        <taxon>Tracheophyta</taxon>
        <taxon>Spermatophyta</taxon>
        <taxon>Magnoliopsida</taxon>
        <taxon>eudicotyledons</taxon>
        <taxon>Gunneridae</taxon>
        <taxon>Pentapetalae</taxon>
        <taxon>rosids</taxon>
        <taxon>fabids</taxon>
        <taxon>Fagales</taxon>
        <taxon>Fagaceae</taxon>
        <taxon>Lithocarpus</taxon>
    </lineage>
</organism>